<name>A0A2P7PZ20_9FIRM</name>
<dbReference type="PANTHER" id="PTHR30258:SF1">
    <property type="entry name" value="PROTEIN TRANSPORT PROTEIN HOFB HOMOLOG"/>
    <property type="match status" value="1"/>
</dbReference>
<dbReference type="EMBL" id="JYGE01000007">
    <property type="protein sequence ID" value="PSJ30957.1"/>
    <property type="molecule type" value="Genomic_DNA"/>
</dbReference>
<keyword evidence="2" id="KW-0547">Nucleotide-binding</keyword>
<dbReference type="AlphaFoldDB" id="A0A2P7PZ20"/>
<dbReference type="Gene3D" id="3.40.50.300">
    <property type="entry name" value="P-loop containing nucleotide triphosphate hydrolases"/>
    <property type="match status" value="1"/>
</dbReference>
<sequence>MDKLLSNIINVEYAYSNTIFPVSINDKELTVQMKAFDINLINNLRIISNREIIVIQKSEEEILKNIGEYYKRSDRNDKNYAELMFENLIEIAVKRGASDIHIEPFDSYARVRYRIEGDLINVSRYTIEDYIELSTIIKLKASCDITEKRIAQDGRFSYYKEGFDVDIRLGCIATVYGEKLALRILDRNNFIQDRKSLGFSREAIEIMDEIITMKSGILLITGPTGSGKSSTVYSILNEIKNQDINIMTIEDPVEYKIEGVNQIQVNLKSGIRFDNGLRAILRQDPDVIILGEIRDYETAKIAIRAAITGHLVISTLHTNDALSSIARLRDMGIEPYLIKASLLGVVSQRLVKSKGKNEKLVSSKNISRRKLIYELLKINKEIQEAIVSDKDIEYIKEVALKSGMISFEDSIKDF</sequence>
<proteinExistence type="inferred from homology"/>
<dbReference type="GO" id="GO:0016887">
    <property type="term" value="F:ATP hydrolysis activity"/>
    <property type="evidence" value="ECO:0007669"/>
    <property type="project" value="TreeGrafter"/>
</dbReference>
<dbReference type="InterPro" id="IPR027417">
    <property type="entry name" value="P-loop_NTPase"/>
</dbReference>
<evidence type="ECO:0000313" key="6">
    <source>
        <dbReference type="Proteomes" id="UP000241434"/>
    </source>
</evidence>
<dbReference type="GO" id="GO:0005886">
    <property type="term" value="C:plasma membrane"/>
    <property type="evidence" value="ECO:0007669"/>
    <property type="project" value="TreeGrafter"/>
</dbReference>
<dbReference type="SUPFAM" id="SSF160246">
    <property type="entry name" value="EspE N-terminal domain-like"/>
    <property type="match status" value="1"/>
</dbReference>
<evidence type="ECO:0000256" key="1">
    <source>
        <dbReference type="ARBA" id="ARBA00006611"/>
    </source>
</evidence>
<keyword evidence="6" id="KW-1185">Reference proteome</keyword>
<comment type="caution">
    <text evidence="5">The sequence shown here is derived from an EMBL/GenBank/DDBJ whole genome shotgun (WGS) entry which is preliminary data.</text>
</comment>
<dbReference type="PROSITE" id="PS00662">
    <property type="entry name" value="T2SP_E"/>
    <property type="match status" value="1"/>
</dbReference>
<dbReference type="InterPro" id="IPR001482">
    <property type="entry name" value="T2SS/T4SS_dom"/>
</dbReference>
<dbReference type="Pfam" id="PF00437">
    <property type="entry name" value="T2SSE"/>
    <property type="match status" value="1"/>
</dbReference>
<dbReference type="Proteomes" id="UP000241434">
    <property type="component" value="Unassembled WGS sequence"/>
</dbReference>
<dbReference type="CDD" id="cd01129">
    <property type="entry name" value="PulE-GspE-like"/>
    <property type="match status" value="1"/>
</dbReference>
<evidence type="ECO:0000256" key="2">
    <source>
        <dbReference type="ARBA" id="ARBA00022741"/>
    </source>
</evidence>
<dbReference type="GO" id="GO:0005524">
    <property type="term" value="F:ATP binding"/>
    <property type="evidence" value="ECO:0007669"/>
    <property type="project" value="UniProtKB-KW"/>
</dbReference>
<protein>
    <recommendedName>
        <fullName evidence="4">Bacterial type II secretion system protein E domain-containing protein</fullName>
    </recommendedName>
</protein>
<dbReference type="InterPro" id="IPR037257">
    <property type="entry name" value="T2SS_E_N_sf"/>
</dbReference>
<evidence type="ECO:0000313" key="5">
    <source>
        <dbReference type="EMBL" id="PSJ30957.1"/>
    </source>
</evidence>
<dbReference type="Gene3D" id="3.30.300.160">
    <property type="entry name" value="Type II secretion system, protein E, N-terminal domain"/>
    <property type="match status" value="1"/>
</dbReference>
<dbReference type="RefSeq" id="WP_106777453.1">
    <property type="nucleotide sequence ID" value="NZ_JYGE01000007.1"/>
</dbReference>
<dbReference type="Gene3D" id="3.30.450.90">
    <property type="match status" value="1"/>
</dbReference>
<accession>A0A2P7PZ20</accession>
<keyword evidence="3" id="KW-0067">ATP-binding</keyword>
<comment type="similarity">
    <text evidence="1">Belongs to the GSP E family.</text>
</comment>
<organism evidence="5 6">
    <name type="scientific">Peptostreptococcus russellii</name>
    <dbReference type="NCBI Taxonomy" id="215200"/>
    <lineage>
        <taxon>Bacteria</taxon>
        <taxon>Bacillati</taxon>
        <taxon>Bacillota</taxon>
        <taxon>Clostridia</taxon>
        <taxon>Peptostreptococcales</taxon>
        <taxon>Peptostreptococcaceae</taxon>
        <taxon>Peptostreptococcus</taxon>
    </lineage>
</organism>
<evidence type="ECO:0000256" key="3">
    <source>
        <dbReference type="ARBA" id="ARBA00022840"/>
    </source>
</evidence>
<dbReference type="SUPFAM" id="SSF52540">
    <property type="entry name" value="P-loop containing nucleoside triphosphate hydrolases"/>
    <property type="match status" value="1"/>
</dbReference>
<dbReference type="InterPro" id="IPR003593">
    <property type="entry name" value="AAA+_ATPase"/>
</dbReference>
<evidence type="ECO:0000259" key="4">
    <source>
        <dbReference type="PROSITE" id="PS00662"/>
    </source>
</evidence>
<dbReference type="OrthoDB" id="9808272at2"/>
<dbReference type="SMART" id="SM00382">
    <property type="entry name" value="AAA"/>
    <property type="match status" value="1"/>
</dbReference>
<dbReference type="PANTHER" id="PTHR30258">
    <property type="entry name" value="TYPE II SECRETION SYSTEM PROTEIN GSPE-RELATED"/>
    <property type="match status" value="1"/>
</dbReference>
<gene>
    <name evidence="5" type="ORF">UF10_08890</name>
</gene>
<feature type="domain" description="Bacterial type II secretion system protein E" evidence="4">
    <location>
        <begin position="281"/>
        <end position="295"/>
    </location>
</feature>
<reference evidence="5" key="1">
    <citation type="thesis" date="2015" institute="Rutgers" country="The State University of New Jersey, 14 College Farm Rd., New Brunswick, NJ, USA">
        <title>Ammonia toxicity in bacteria and its implications for treatment of and resource recovery from highly nitrogenous organic wastes.</title>
        <authorList>
            <person name="Luther A.K."/>
        </authorList>
    </citation>
    <scope>NUCLEOTIDE SEQUENCE</scope>
    <source>
        <strain evidence="5">RT-10B</strain>
    </source>
</reference>